<comment type="catalytic activity">
    <reaction evidence="8">
        <text>L-tyrosyl-[protein] + ATP = O-phospho-L-tyrosyl-[protein] + ADP + H(+)</text>
        <dbReference type="Rhea" id="RHEA:10596"/>
        <dbReference type="Rhea" id="RHEA-COMP:10136"/>
        <dbReference type="Rhea" id="RHEA-COMP:20101"/>
        <dbReference type="ChEBI" id="CHEBI:15378"/>
        <dbReference type="ChEBI" id="CHEBI:30616"/>
        <dbReference type="ChEBI" id="CHEBI:46858"/>
        <dbReference type="ChEBI" id="CHEBI:61978"/>
        <dbReference type="ChEBI" id="CHEBI:456216"/>
        <dbReference type="EC" id="2.7.10.2"/>
    </reaction>
</comment>
<dbReference type="InterPro" id="IPR025669">
    <property type="entry name" value="AAA_dom"/>
</dbReference>
<keyword evidence="7" id="KW-0829">Tyrosine-protein kinase</keyword>
<sequence length="218" mass="23763">MSVPINKSALVSYLDPMSAASEAYRSLRANLRFGAEDPSTILVTSSLHGEGKTTTVSNLAIAYAQEGHKVILIDAHWKIPRLHQVFSVSNKIGLSDVLLQRHSVDESVCNTSIANLSLLTSGPLQQYSTQLICSDQVISLIEKLRKTYNFIFFDSPPVLQSTDAQIIAALCDGVLLVIKSGKTRQGHIAQAINRLEQIKAPVLGVVLNDKKRSRAISL</sequence>
<organism evidence="10 11">
    <name type="scientific">Paenibacillus ginsengarvi</name>
    <dbReference type="NCBI Taxonomy" id="400777"/>
    <lineage>
        <taxon>Bacteria</taxon>
        <taxon>Bacillati</taxon>
        <taxon>Bacillota</taxon>
        <taxon>Bacilli</taxon>
        <taxon>Bacillales</taxon>
        <taxon>Paenibacillaceae</taxon>
        <taxon>Paenibacillus</taxon>
    </lineage>
</organism>
<evidence type="ECO:0000256" key="3">
    <source>
        <dbReference type="ARBA" id="ARBA00022679"/>
    </source>
</evidence>
<evidence type="ECO:0000256" key="6">
    <source>
        <dbReference type="ARBA" id="ARBA00022840"/>
    </source>
</evidence>
<comment type="similarity">
    <text evidence="1">Belongs to the CpsD/CapB family.</text>
</comment>
<accession>A0A3B0CKB9</accession>
<dbReference type="InterPro" id="IPR027417">
    <property type="entry name" value="P-loop_NTPase"/>
</dbReference>
<dbReference type="InterPro" id="IPR050445">
    <property type="entry name" value="Bact_polysacc_biosynth/exp"/>
</dbReference>
<dbReference type="Gene3D" id="3.40.50.300">
    <property type="entry name" value="P-loop containing nucleotide triphosphate hydrolases"/>
    <property type="match status" value="1"/>
</dbReference>
<evidence type="ECO:0000256" key="2">
    <source>
        <dbReference type="ARBA" id="ARBA00011903"/>
    </source>
</evidence>
<keyword evidence="5 10" id="KW-0418">Kinase</keyword>
<keyword evidence="6" id="KW-0067">ATP-binding</keyword>
<dbReference type="Proteomes" id="UP000282311">
    <property type="component" value="Unassembled WGS sequence"/>
</dbReference>
<dbReference type="NCBIfam" id="TIGR01007">
    <property type="entry name" value="eps_fam"/>
    <property type="match status" value="1"/>
</dbReference>
<comment type="caution">
    <text evidence="10">The sequence shown here is derived from an EMBL/GenBank/DDBJ whole genome shotgun (WGS) entry which is preliminary data.</text>
</comment>
<feature type="domain" description="AAA" evidence="9">
    <location>
        <begin position="43"/>
        <end position="199"/>
    </location>
</feature>
<evidence type="ECO:0000256" key="7">
    <source>
        <dbReference type="ARBA" id="ARBA00023137"/>
    </source>
</evidence>
<dbReference type="RefSeq" id="WP_120746684.1">
    <property type="nucleotide sequence ID" value="NZ_RBAH01000004.1"/>
</dbReference>
<dbReference type="Pfam" id="PF13614">
    <property type="entry name" value="AAA_31"/>
    <property type="match status" value="1"/>
</dbReference>
<dbReference type="GO" id="GO:0005524">
    <property type="term" value="F:ATP binding"/>
    <property type="evidence" value="ECO:0007669"/>
    <property type="project" value="UniProtKB-KW"/>
</dbReference>
<dbReference type="SUPFAM" id="SSF52540">
    <property type="entry name" value="P-loop containing nucleoside triphosphate hydrolases"/>
    <property type="match status" value="1"/>
</dbReference>
<keyword evidence="11" id="KW-1185">Reference proteome</keyword>
<name>A0A3B0CKB9_9BACL</name>
<evidence type="ECO:0000256" key="4">
    <source>
        <dbReference type="ARBA" id="ARBA00022741"/>
    </source>
</evidence>
<proteinExistence type="inferred from homology"/>
<evidence type="ECO:0000256" key="5">
    <source>
        <dbReference type="ARBA" id="ARBA00022777"/>
    </source>
</evidence>
<reference evidence="10 11" key="1">
    <citation type="journal article" date="2007" name="Int. J. Syst. Evol. Microbiol.">
        <title>Paenibacillus ginsengarvi sp. nov., isolated from soil from ginseng cultivation.</title>
        <authorList>
            <person name="Yoon M.H."/>
            <person name="Ten L.N."/>
            <person name="Im W.T."/>
        </authorList>
    </citation>
    <scope>NUCLEOTIDE SEQUENCE [LARGE SCALE GENOMIC DNA]</scope>
    <source>
        <strain evidence="10 11">KCTC 13059</strain>
    </source>
</reference>
<keyword evidence="4" id="KW-0547">Nucleotide-binding</keyword>
<gene>
    <name evidence="10" type="ORF">D7M11_08270</name>
</gene>
<dbReference type="GO" id="GO:0004715">
    <property type="term" value="F:non-membrane spanning protein tyrosine kinase activity"/>
    <property type="evidence" value="ECO:0007669"/>
    <property type="project" value="UniProtKB-EC"/>
</dbReference>
<dbReference type="EMBL" id="RBAH01000004">
    <property type="protein sequence ID" value="RKN85662.1"/>
    <property type="molecule type" value="Genomic_DNA"/>
</dbReference>
<evidence type="ECO:0000256" key="1">
    <source>
        <dbReference type="ARBA" id="ARBA00007316"/>
    </source>
</evidence>
<evidence type="ECO:0000313" key="10">
    <source>
        <dbReference type="EMBL" id="RKN85662.1"/>
    </source>
</evidence>
<dbReference type="GO" id="GO:0005886">
    <property type="term" value="C:plasma membrane"/>
    <property type="evidence" value="ECO:0007669"/>
    <property type="project" value="TreeGrafter"/>
</dbReference>
<evidence type="ECO:0000313" key="11">
    <source>
        <dbReference type="Proteomes" id="UP000282311"/>
    </source>
</evidence>
<dbReference type="PANTHER" id="PTHR32309">
    <property type="entry name" value="TYROSINE-PROTEIN KINASE"/>
    <property type="match status" value="1"/>
</dbReference>
<evidence type="ECO:0000256" key="8">
    <source>
        <dbReference type="ARBA" id="ARBA00051245"/>
    </source>
</evidence>
<dbReference type="CDD" id="cd05387">
    <property type="entry name" value="BY-kinase"/>
    <property type="match status" value="1"/>
</dbReference>
<dbReference type="OrthoDB" id="9794577at2"/>
<keyword evidence="3 10" id="KW-0808">Transferase</keyword>
<dbReference type="InterPro" id="IPR005702">
    <property type="entry name" value="Wzc-like_C"/>
</dbReference>
<protein>
    <recommendedName>
        <fullName evidence="2">non-specific protein-tyrosine kinase</fullName>
        <ecNumber evidence="2">2.7.10.2</ecNumber>
    </recommendedName>
</protein>
<dbReference type="EC" id="2.7.10.2" evidence="2"/>
<evidence type="ECO:0000259" key="9">
    <source>
        <dbReference type="Pfam" id="PF13614"/>
    </source>
</evidence>
<dbReference type="PANTHER" id="PTHR32309:SF13">
    <property type="entry name" value="FERRIC ENTEROBACTIN TRANSPORT PROTEIN FEPE"/>
    <property type="match status" value="1"/>
</dbReference>
<dbReference type="AlphaFoldDB" id="A0A3B0CKB9"/>